<evidence type="ECO:0000256" key="5">
    <source>
        <dbReference type="PROSITE-ProRule" id="PRU10015"/>
    </source>
</evidence>
<name>A0A9D1T466_9FIRM</name>
<evidence type="ECO:0000256" key="1">
    <source>
        <dbReference type="ARBA" id="ARBA00022603"/>
    </source>
</evidence>
<accession>A0A9D1T466</accession>
<dbReference type="InterPro" id="IPR010280">
    <property type="entry name" value="U5_MeTrfase_fam"/>
</dbReference>
<dbReference type="GO" id="GO:0070475">
    <property type="term" value="P:rRNA base methylation"/>
    <property type="evidence" value="ECO:0007669"/>
    <property type="project" value="TreeGrafter"/>
</dbReference>
<dbReference type="PROSITE" id="PS51687">
    <property type="entry name" value="SAM_MT_RNA_M5U"/>
    <property type="match status" value="1"/>
</dbReference>
<dbReference type="PANTHER" id="PTHR11061">
    <property type="entry name" value="RNA M5U METHYLTRANSFERASE"/>
    <property type="match status" value="1"/>
</dbReference>
<feature type="binding site" evidence="4">
    <location>
        <position position="380"/>
    </location>
    <ligand>
        <name>S-adenosyl-L-methionine</name>
        <dbReference type="ChEBI" id="CHEBI:59789"/>
    </ligand>
</feature>
<feature type="binding site" evidence="4">
    <location>
        <position position="331"/>
    </location>
    <ligand>
        <name>S-adenosyl-L-methionine</name>
        <dbReference type="ChEBI" id="CHEBI:59789"/>
    </ligand>
</feature>
<evidence type="ECO:0000259" key="6">
    <source>
        <dbReference type="PROSITE" id="PS50926"/>
    </source>
</evidence>
<evidence type="ECO:0000256" key="2">
    <source>
        <dbReference type="ARBA" id="ARBA00022679"/>
    </source>
</evidence>
<dbReference type="EC" id="2.1.1.190" evidence="7"/>
<dbReference type="GO" id="GO:0070041">
    <property type="term" value="F:rRNA (uridine-C5-)-methyltransferase activity"/>
    <property type="evidence" value="ECO:0007669"/>
    <property type="project" value="TreeGrafter"/>
</dbReference>
<dbReference type="CDD" id="cd02440">
    <property type="entry name" value="AdoMet_MTases"/>
    <property type="match status" value="1"/>
</dbReference>
<keyword evidence="1 4" id="KW-0489">Methyltransferase</keyword>
<dbReference type="AlphaFoldDB" id="A0A9D1T466"/>
<dbReference type="EMBL" id="DVOL01000026">
    <property type="protein sequence ID" value="HIV10439.1"/>
    <property type="molecule type" value="Genomic_DNA"/>
</dbReference>
<dbReference type="Proteomes" id="UP000823960">
    <property type="component" value="Unassembled WGS sequence"/>
</dbReference>
<feature type="active site" description="Nucleophile" evidence="4">
    <location>
        <position position="407"/>
    </location>
</feature>
<evidence type="ECO:0000313" key="8">
    <source>
        <dbReference type="Proteomes" id="UP000823960"/>
    </source>
</evidence>
<organism evidence="7 8">
    <name type="scientific">Candidatus Faeciplasma avium</name>
    <dbReference type="NCBI Taxonomy" id="2840798"/>
    <lineage>
        <taxon>Bacteria</taxon>
        <taxon>Bacillati</taxon>
        <taxon>Bacillota</taxon>
        <taxon>Clostridia</taxon>
        <taxon>Eubacteriales</taxon>
        <taxon>Oscillospiraceae</taxon>
        <taxon>Oscillospiraceae incertae sedis</taxon>
        <taxon>Candidatus Faeciplasma</taxon>
    </lineage>
</organism>
<dbReference type="Gene3D" id="2.40.50.1070">
    <property type="match status" value="1"/>
</dbReference>
<dbReference type="SUPFAM" id="SSF50249">
    <property type="entry name" value="Nucleic acid-binding proteins"/>
    <property type="match status" value="1"/>
</dbReference>
<keyword evidence="3 4" id="KW-0949">S-adenosyl-L-methionine</keyword>
<dbReference type="SUPFAM" id="SSF53335">
    <property type="entry name" value="S-adenosyl-L-methionine-dependent methyltransferases"/>
    <property type="match status" value="1"/>
</dbReference>
<comment type="caution">
    <text evidence="7">The sequence shown here is derived from an EMBL/GenBank/DDBJ whole genome shotgun (WGS) entry which is preliminary data.</text>
</comment>
<dbReference type="PANTHER" id="PTHR11061:SF30">
    <property type="entry name" value="TRNA (URACIL(54)-C(5))-METHYLTRANSFERASE"/>
    <property type="match status" value="1"/>
</dbReference>
<feature type="active site" evidence="5">
    <location>
        <position position="407"/>
    </location>
</feature>
<feature type="binding site" evidence="4">
    <location>
        <position position="310"/>
    </location>
    <ligand>
        <name>S-adenosyl-L-methionine</name>
        <dbReference type="ChEBI" id="CHEBI:59789"/>
    </ligand>
</feature>
<feature type="domain" description="TRAM" evidence="6">
    <location>
        <begin position="1"/>
        <end position="59"/>
    </location>
</feature>
<dbReference type="Gene3D" id="3.40.50.150">
    <property type="entry name" value="Vaccinia Virus protein VP39"/>
    <property type="match status" value="1"/>
</dbReference>
<gene>
    <name evidence="7" type="primary">rlmD</name>
    <name evidence="7" type="ORF">IAD28_01935</name>
</gene>
<dbReference type="Gene3D" id="2.40.50.140">
    <property type="entry name" value="Nucleic acid-binding proteins"/>
    <property type="match status" value="1"/>
</dbReference>
<dbReference type="InterPro" id="IPR012340">
    <property type="entry name" value="NA-bd_OB-fold"/>
</dbReference>
<sequence length="544" mass="60599">MKKNDIVRLEITGYTQEGNGVGRTEEGMAVFVPLTAAGDIIEARIVKLMNSYAYGRLERVLSPSGDRIEPDCPAYSKCGGCALRHISYEAELRAKEGFVRDAFRRIGGFLIEPEPIVGCKRINRYRNKAQLPVAMQDGRPVYGFFAPRSHRVIASDRCLLQPEVFTDICEYVRTYIEKRGIAPYDENTDSGLLRHIYIRKGEYTGEILLTLIVRADTHQLDGLADAIARDIRDIKSVVLNINDRRTNVILGERSRTLYGDGYITDRMCKRTLMISPGSFYQVNTPAAEEVYRTAGRMAGFRGSETVLDLYCGIGSIGLSMADSVKRVIGAEVIEDAVKNAEKNAALNGLLDRFSYLCGDAGEIASRLLKSGAAPDAVILDPPRKGCDSKTLDAVLGLSPEKIIYISCNPSTAARDCKMLCSCGYTLIRYKPMDMFPRTNHVETVVLLSKGEIDSKKVRVEFSLEDMDMSGFQKGATYEQIKAYVLEKFELKVSSLYISQIKRKCGLDVGQNYNLSKKENAKVPKCPPEKEAAIMDALKYFQMIM</sequence>
<proteinExistence type="inferred from homology"/>
<reference evidence="7" key="1">
    <citation type="submission" date="2020-10" db="EMBL/GenBank/DDBJ databases">
        <authorList>
            <person name="Gilroy R."/>
        </authorList>
    </citation>
    <scope>NUCLEOTIDE SEQUENCE</scope>
    <source>
        <strain evidence="7">1370</strain>
    </source>
</reference>
<dbReference type="NCBIfam" id="TIGR00479">
    <property type="entry name" value="rumA"/>
    <property type="match status" value="1"/>
</dbReference>
<reference evidence="7" key="2">
    <citation type="journal article" date="2021" name="PeerJ">
        <title>Extensive microbial diversity within the chicken gut microbiome revealed by metagenomics and culture.</title>
        <authorList>
            <person name="Gilroy R."/>
            <person name="Ravi A."/>
            <person name="Getino M."/>
            <person name="Pursley I."/>
            <person name="Horton D.L."/>
            <person name="Alikhan N.F."/>
            <person name="Baker D."/>
            <person name="Gharbi K."/>
            <person name="Hall N."/>
            <person name="Watson M."/>
            <person name="Adriaenssens E.M."/>
            <person name="Foster-Nyarko E."/>
            <person name="Jarju S."/>
            <person name="Secka A."/>
            <person name="Antonio M."/>
            <person name="Oren A."/>
            <person name="Chaudhuri R.R."/>
            <person name="La Ragione R."/>
            <person name="Hildebrand F."/>
            <person name="Pallen M.J."/>
        </authorList>
    </citation>
    <scope>NUCLEOTIDE SEQUENCE</scope>
    <source>
        <strain evidence="7">1370</strain>
    </source>
</reference>
<keyword evidence="2 4" id="KW-0808">Transferase</keyword>
<dbReference type="FunFam" id="2.40.50.1070:FF:000003">
    <property type="entry name" value="23S rRNA (Uracil-5-)-methyltransferase RumA"/>
    <property type="match status" value="1"/>
</dbReference>
<dbReference type="PROSITE" id="PS50926">
    <property type="entry name" value="TRAM"/>
    <property type="match status" value="1"/>
</dbReference>
<dbReference type="InterPro" id="IPR030390">
    <property type="entry name" value="MeTrfase_TrmA_AS"/>
</dbReference>
<feature type="binding site" evidence="4">
    <location>
        <position position="281"/>
    </location>
    <ligand>
        <name>S-adenosyl-L-methionine</name>
        <dbReference type="ChEBI" id="CHEBI:59789"/>
    </ligand>
</feature>
<dbReference type="PROSITE" id="PS01230">
    <property type="entry name" value="TRMA_1"/>
    <property type="match status" value="1"/>
</dbReference>
<dbReference type="Pfam" id="PF05958">
    <property type="entry name" value="tRNA_U5-meth_tr"/>
    <property type="match status" value="1"/>
</dbReference>
<comment type="similarity">
    <text evidence="4">Belongs to the class I-like SAM-binding methyltransferase superfamily. RNA M5U methyltransferase family.</text>
</comment>
<evidence type="ECO:0000256" key="4">
    <source>
        <dbReference type="PROSITE-ProRule" id="PRU01024"/>
    </source>
</evidence>
<dbReference type="InterPro" id="IPR002792">
    <property type="entry name" value="TRAM_dom"/>
</dbReference>
<dbReference type="Pfam" id="PF01938">
    <property type="entry name" value="TRAM"/>
    <property type="match status" value="1"/>
</dbReference>
<dbReference type="InterPro" id="IPR029063">
    <property type="entry name" value="SAM-dependent_MTases_sf"/>
</dbReference>
<evidence type="ECO:0000313" key="7">
    <source>
        <dbReference type="EMBL" id="HIV10439.1"/>
    </source>
</evidence>
<evidence type="ECO:0000256" key="3">
    <source>
        <dbReference type="ARBA" id="ARBA00022691"/>
    </source>
</evidence>
<dbReference type="FunFam" id="3.40.50.150:FF:000009">
    <property type="entry name" value="23S rRNA (Uracil(1939)-C(5))-methyltransferase RlmD"/>
    <property type="match status" value="1"/>
</dbReference>
<protein>
    <submittedName>
        <fullName evidence="7">23S rRNA (Uracil(1939)-C(5))-methyltransferase RlmD</fullName>
        <ecNumber evidence="7">2.1.1.190</ecNumber>
    </submittedName>
</protein>